<comment type="similarity">
    <text evidence="2 6">Belongs to the drug/metabolite transporter (DMT) superfamily. Plant drug/metabolite exporter (P-DME) (TC 2.A.7.4) family.</text>
</comment>
<dbReference type="EMBL" id="GHES01016085">
    <property type="protein sequence ID" value="MPA46644.1"/>
    <property type="molecule type" value="Transcribed_RNA"/>
</dbReference>
<evidence type="ECO:0000256" key="2">
    <source>
        <dbReference type="ARBA" id="ARBA00007635"/>
    </source>
</evidence>
<gene>
    <name evidence="8" type="ORF">Din_016085</name>
</gene>
<evidence type="ECO:0000256" key="4">
    <source>
        <dbReference type="ARBA" id="ARBA00022989"/>
    </source>
</evidence>
<feature type="transmembrane region" description="Helical" evidence="6">
    <location>
        <begin position="138"/>
        <end position="158"/>
    </location>
</feature>
<feature type="transmembrane region" description="Helical" evidence="6">
    <location>
        <begin position="227"/>
        <end position="248"/>
    </location>
</feature>
<dbReference type="GO" id="GO:0016020">
    <property type="term" value="C:membrane"/>
    <property type="evidence" value="ECO:0007669"/>
    <property type="project" value="UniProtKB-SubCell"/>
</dbReference>
<proteinExistence type="inferred from homology"/>
<keyword evidence="5 6" id="KW-0472">Membrane</keyword>
<name>A0A5B6ZRN0_DAVIN</name>
<feature type="transmembrane region" description="Helical" evidence="6">
    <location>
        <begin position="70"/>
        <end position="92"/>
    </location>
</feature>
<evidence type="ECO:0000256" key="6">
    <source>
        <dbReference type="RuleBase" id="RU363077"/>
    </source>
</evidence>
<dbReference type="InterPro" id="IPR037185">
    <property type="entry name" value="EmrE-like"/>
</dbReference>
<feature type="domain" description="EamA" evidence="7">
    <location>
        <begin position="198"/>
        <end position="334"/>
    </location>
</feature>
<feature type="transmembrane region" description="Helical" evidence="6">
    <location>
        <begin position="193"/>
        <end position="215"/>
    </location>
</feature>
<feature type="transmembrane region" description="Helical" evidence="6">
    <location>
        <begin position="291"/>
        <end position="311"/>
    </location>
</feature>
<feature type="transmembrane region" description="Helical" evidence="6">
    <location>
        <begin position="98"/>
        <end position="117"/>
    </location>
</feature>
<keyword evidence="3 6" id="KW-0812">Transmembrane</keyword>
<evidence type="ECO:0000256" key="1">
    <source>
        <dbReference type="ARBA" id="ARBA00004141"/>
    </source>
</evidence>
<dbReference type="SUPFAM" id="SSF103481">
    <property type="entry name" value="Multidrug resistance efflux transporter EmrE"/>
    <property type="match status" value="2"/>
</dbReference>
<dbReference type="InterPro" id="IPR000620">
    <property type="entry name" value="EamA_dom"/>
</dbReference>
<feature type="transmembrane region" description="Helical" evidence="6">
    <location>
        <begin position="263"/>
        <end position="284"/>
    </location>
</feature>
<keyword evidence="4 6" id="KW-1133">Transmembrane helix</keyword>
<evidence type="ECO:0000256" key="3">
    <source>
        <dbReference type="ARBA" id="ARBA00022692"/>
    </source>
</evidence>
<evidence type="ECO:0000259" key="7">
    <source>
        <dbReference type="Pfam" id="PF00892"/>
    </source>
</evidence>
<dbReference type="PANTHER" id="PTHR31218">
    <property type="entry name" value="WAT1-RELATED PROTEIN"/>
    <property type="match status" value="1"/>
</dbReference>
<reference evidence="8" key="1">
    <citation type="submission" date="2019-08" db="EMBL/GenBank/DDBJ databases">
        <title>Reference gene set and small RNA set construction with multiple tissues from Davidia involucrata Baill.</title>
        <authorList>
            <person name="Yang H."/>
            <person name="Zhou C."/>
            <person name="Li G."/>
            <person name="Wang J."/>
            <person name="Gao P."/>
            <person name="Wang M."/>
            <person name="Wang R."/>
            <person name="Zhao Y."/>
        </authorList>
    </citation>
    <scope>NUCLEOTIDE SEQUENCE</scope>
    <source>
        <tissue evidence="8">Mixed with DoveR01_LX</tissue>
    </source>
</reference>
<dbReference type="Pfam" id="PF00892">
    <property type="entry name" value="EamA"/>
    <property type="match status" value="2"/>
</dbReference>
<sequence length="375" mass="40986">MWDSGIIAVLVATESMEVGLNTLSKAAMRRGMNNFVFVFYQNALAILVIAPLTLLYHRIRSPPPRLTFPILFRIILLGIVGGWLQIFMFTGIEYSSPTLASAMSNLTPAYTFLLAGITRMEKLNLKARSSQAKSIGTIISIIGASTVTFYRGPAIFFAPSHSTSLNGLLQSPAIFSSSSHSTSLNGFLESPQLNWVIGGSFLATSSFLIAVLFIVQTWIMKDYPAEMMVALISCIFGTIQAAIVALIVERDPNAWKLRPDIELLTIAYSAIFVIAFRNIVYSWALHKKGPVFVTMVKPLGMVIAIVLGVTFLGDTLYLGSVIGAAIIALGFYSVIWGKAEEEKIIEEKVVEDSAIHGFDSSTEKIPLLQNKSMEV</sequence>
<evidence type="ECO:0000256" key="5">
    <source>
        <dbReference type="ARBA" id="ARBA00023136"/>
    </source>
</evidence>
<feature type="transmembrane region" description="Helical" evidence="6">
    <location>
        <begin position="317"/>
        <end position="335"/>
    </location>
</feature>
<dbReference type="AlphaFoldDB" id="A0A5B6ZRN0"/>
<accession>A0A5B6ZRN0</accession>
<evidence type="ECO:0000313" key="8">
    <source>
        <dbReference type="EMBL" id="MPA46644.1"/>
    </source>
</evidence>
<feature type="transmembrane region" description="Helical" evidence="6">
    <location>
        <begin position="39"/>
        <end position="58"/>
    </location>
</feature>
<protein>
    <recommendedName>
        <fullName evidence="6">WAT1-related protein</fullName>
    </recommendedName>
</protein>
<organism evidence="8">
    <name type="scientific">Davidia involucrata</name>
    <name type="common">Dove tree</name>
    <dbReference type="NCBI Taxonomy" id="16924"/>
    <lineage>
        <taxon>Eukaryota</taxon>
        <taxon>Viridiplantae</taxon>
        <taxon>Streptophyta</taxon>
        <taxon>Embryophyta</taxon>
        <taxon>Tracheophyta</taxon>
        <taxon>Spermatophyta</taxon>
        <taxon>Magnoliopsida</taxon>
        <taxon>eudicotyledons</taxon>
        <taxon>Gunneridae</taxon>
        <taxon>Pentapetalae</taxon>
        <taxon>asterids</taxon>
        <taxon>Cornales</taxon>
        <taxon>Nyssaceae</taxon>
        <taxon>Davidia</taxon>
    </lineage>
</organism>
<dbReference type="GO" id="GO:0022857">
    <property type="term" value="F:transmembrane transporter activity"/>
    <property type="evidence" value="ECO:0007669"/>
    <property type="project" value="InterPro"/>
</dbReference>
<comment type="subcellular location">
    <subcellularLocation>
        <location evidence="1 6">Membrane</location>
        <topology evidence="1 6">Multi-pass membrane protein</topology>
    </subcellularLocation>
</comment>
<dbReference type="InterPro" id="IPR030184">
    <property type="entry name" value="WAT1-related"/>
</dbReference>
<feature type="domain" description="EamA" evidence="7">
    <location>
        <begin position="21"/>
        <end position="145"/>
    </location>
</feature>